<dbReference type="Pfam" id="PF12708">
    <property type="entry name" value="Pect-lyase_RHGA_epim"/>
    <property type="match status" value="1"/>
</dbReference>
<gene>
    <name evidence="3" type="ORF">AMPC_16270</name>
</gene>
<feature type="chain" id="PRO_5045783149" description="Rhamnogalacturonase A/B/Epimerase-like pectate lyase domain-containing protein" evidence="1">
    <location>
        <begin position="34"/>
        <end position="515"/>
    </location>
</feature>
<dbReference type="EMBL" id="AP025592">
    <property type="protein sequence ID" value="BDG08514.1"/>
    <property type="molecule type" value="Genomic_DNA"/>
</dbReference>
<evidence type="ECO:0000313" key="4">
    <source>
        <dbReference type="Proteomes" id="UP001162734"/>
    </source>
</evidence>
<reference evidence="4" key="1">
    <citation type="journal article" date="2022" name="Int. J. Syst. Evol. Microbiol.">
        <title>Anaeromyxobacter oryzae sp. nov., Anaeromyxobacter diazotrophicus sp. nov. and Anaeromyxobacter paludicola sp. nov., isolated from paddy soils.</title>
        <authorList>
            <person name="Itoh H."/>
            <person name="Xu Z."/>
            <person name="Mise K."/>
            <person name="Masuda Y."/>
            <person name="Ushijima N."/>
            <person name="Hayakawa C."/>
            <person name="Shiratori Y."/>
            <person name="Senoo K."/>
        </authorList>
    </citation>
    <scope>NUCLEOTIDE SEQUENCE [LARGE SCALE GENOMIC DNA]</scope>
    <source>
        <strain evidence="4">Red630</strain>
    </source>
</reference>
<protein>
    <recommendedName>
        <fullName evidence="2">Rhamnogalacturonase A/B/Epimerase-like pectate lyase domain-containing protein</fullName>
    </recommendedName>
</protein>
<keyword evidence="1" id="KW-0732">Signal</keyword>
<dbReference type="InterPro" id="IPR006626">
    <property type="entry name" value="PbH1"/>
</dbReference>
<evidence type="ECO:0000259" key="2">
    <source>
        <dbReference type="Pfam" id="PF12708"/>
    </source>
</evidence>
<dbReference type="RefSeq" id="WP_248345691.1">
    <property type="nucleotide sequence ID" value="NZ_AP025592.1"/>
</dbReference>
<sequence>MRPARPAGAGAGAAALRLCAALAALACAPGALAAPDAPPHRFDVRRYGARGDGVSDDSGALRDALEAARRWGGGEVFFPAGTYLIAPARTARAGPRDGFGLASNTWLRGEGPRSVLRVKAGVGSYRALFSNYPAPASEVRNVGFADLRIDQNCGASGGTVREGGDGRNLFAVYLGWGGKGITVERVRFEDVCGVNTVVLNATAASGLVVRDSYFRFAKGPTDSPRGFYDNSAVYFHGRDALVAGNVFESTAADGARGAIELHGSRARAERNVTRWYHACVRLAGTSGPGEAPPAAGNAFVVSRNECWNAKDAINVWSITGQGVRGVTIADNRITLAENDHLAATGHLGYFFGISFVWDAVSGGLDGDVRDVVIERNEIRAQPADGTWGSHADTSGGISLRCGGDIRDVQVRGNLIQDVPTKGIDLQAMGRGRKASRVRIEDNRLVNPGNDPAAGRDRAGIRLGGALEDVEVSRNTITGTLRPFRGLYAIRQEQPGVRVLLRENTWTSADPLRSYR</sequence>
<evidence type="ECO:0000256" key="1">
    <source>
        <dbReference type="SAM" id="SignalP"/>
    </source>
</evidence>
<dbReference type="Proteomes" id="UP001162734">
    <property type="component" value="Chromosome"/>
</dbReference>
<organism evidence="3 4">
    <name type="scientific">Anaeromyxobacter paludicola</name>
    <dbReference type="NCBI Taxonomy" id="2918171"/>
    <lineage>
        <taxon>Bacteria</taxon>
        <taxon>Pseudomonadati</taxon>
        <taxon>Myxococcota</taxon>
        <taxon>Myxococcia</taxon>
        <taxon>Myxococcales</taxon>
        <taxon>Cystobacterineae</taxon>
        <taxon>Anaeromyxobacteraceae</taxon>
        <taxon>Anaeromyxobacter</taxon>
    </lineage>
</organism>
<feature type="domain" description="Rhamnogalacturonase A/B/Epimerase-like pectate lyase" evidence="2">
    <location>
        <begin position="43"/>
        <end position="88"/>
    </location>
</feature>
<dbReference type="SMART" id="SM00710">
    <property type="entry name" value="PbH1"/>
    <property type="match status" value="7"/>
</dbReference>
<evidence type="ECO:0000313" key="3">
    <source>
        <dbReference type="EMBL" id="BDG08514.1"/>
    </source>
</evidence>
<dbReference type="InterPro" id="IPR024535">
    <property type="entry name" value="RHGA/B-epi-like_pectate_lyase"/>
</dbReference>
<dbReference type="InterPro" id="IPR011050">
    <property type="entry name" value="Pectin_lyase_fold/virulence"/>
</dbReference>
<accession>A0ABM7X9J5</accession>
<keyword evidence="4" id="KW-1185">Reference proteome</keyword>
<name>A0ABM7X9J5_9BACT</name>
<proteinExistence type="predicted"/>
<dbReference type="Gene3D" id="2.160.20.10">
    <property type="entry name" value="Single-stranded right-handed beta-helix, Pectin lyase-like"/>
    <property type="match status" value="2"/>
</dbReference>
<dbReference type="InterPro" id="IPR012334">
    <property type="entry name" value="Pectin_lyas_fold"/>
</dbReference>
<feature type="signal peptide" evidence="1">
    <location>
        <begin position="1"/>
        <end position="33"/>
    </location>
</feature>
<dbReference type="SUPFAM" id="SSF51126">
    <property type="entry name" value="Pectin lyase-like"/>
    <property type="match status" value="2"/>
</dbReference>